<gene>
    <name evidence="2" type="ORF">SAMN05444714_3356</name>
</gene>
<dbReference type="STRING" id="1123755.SAMN05444714_3356"/>
<evidence type="ECO:0000313" key="2">
    <source>
        <dbReference type="EMBL" id="SFS22528.1"/>
    </source>
</evidence>
<dbReference type="Gene3D" id="2.150.10.10">
    <property type="entry name" value="Serralysin-like metalloprotease, C-terminal"/>
    <property type="match status" value="3"/>
</dbReference>
<feature type="region of interest" description="Disordered" evidence="1">
    <location>
        <begin position="6988"/>
        <end position="7024"/>
    </location>
</feature>
<dbReference type="Proteomes" id="UP000198926">
    <property type="component" value="Unassembled WGS sequence"/>
</dbReference>
<dbReference type="PRINTS" id="PR00313">
    <property type="entry name" value="CABNDNGRPT"/>
</dbReference>
<dbReference type="SUPFAM" id="SSF51120">
    <property type="entry name" value="beta-Roll"/>
    <property type="match status" value="7"/>
</dbReference>
<dbReference type="InterPro" id="IPR018511">
    <property type="entry name" value="Hemolysin-typ_Ca-bd_CS"/>
</dbReference>
<dbReference type="InterPro" id="IPR011049">
    <property type="entry name" value="Serralysin-like_metalloprot_C"/>
</dbReference>
<feature type="non-terminal residue" evidence="2">
    <location>
        <position position="1"/>
    </location>
</feature>
<dbReference type="PROSITE" id="PS00330">
    <property type="entry name" value="HEMOLYSIN_CALCIUM"/>
    <property type="match status" value="5"/>
</dbReference>
<reference evidence="2 3" key="1">
    <citation type="submission" date="2016-10" db="EMBL/GenBank/DDBJ databases">
        <authorList>
            <person name="de Groot N.N."/>
        </authorList>
    </citation>
    <scope>NUCLEOTIDE SEQUENCE [LARGE SCALE GENOMIC DNA]</scope>
    <source>
        <strain evidence="2 3">DSM 29433</strain>
    </source>
</reference>
<dbReference type="Gene3D" id="2.160.20.160">
    <property type="match status" value="1"/>
</dbReference>
<organism evidence="2 3">
    <name type="scientific">Yoonia litorea</name>
    <dbReference type="NCBI Taxonomy" id="1123755"/>
    <lineage>
        <taxon>Bacteria</taxon>
        <taxon>Pseudomonadati</taxon>
        <taxon>Pseudomonadota</taxon>
        <taxon>Alphaproteobacteria</taxon>
        <taxon>Rhodobacterales</taxon>
        <taxon>Paracoccaceae</taxon>
        <taxon>Yoonia</taxon>
    </lineage>
</organism>
<evidence type="ECO:0000313" key="3">
    <source>
        <dbReference type="Proteomes" id="UP000198926"/>
    </source>
</evidence>
<name>A0A1I6N401_9RHOB</name>
<keyword evidence="3" id="KW-1185">Reference proteome</keyword>
<dbReference type="Pfam" id="PF00353">
    <property type="entry name" value="HemolysinCabind"/>
    <property type="match status" value="18"/>
</dbReference>
<dbReference type="GO" id="GO:0005509">
    <property type="term" value="F:calcium ion binding"/>
    <property type="evidence" value="ECO:0007669"/>
    <property type="project" value="InterPro"/>
</dbReference>
<proteinExistence type="predicted"/>
<evidence type="ECO:0000256" key="1">
    <source>
        <dbReference type="SAM" id="MobiDB-lite"/>
    </source>
</evidence>
<dbReference type="InterPro" id="IPR001343">
    <property type="entry name" value="Hemolysn_Ca-bd"/>
</dbReference>
<accession>A0A1I6N401</accession>
<sequence length="7024" mass="729144">FVYQSWSFTDTTTNETVYSDRGKVSNPGDPITRVGTVAAVRAPFLDIDLIPELGAGITQAALNQIVANLTPLITVRKDGTALTIEDVLVIDGDTVRFTFAADAFGVGDYTVSFNADAFSNNGLSNLSNDDVTFTVAAPRIEVSGPLTPTLDGTGYTVDVNALNTIDAIYVSYIAPGGAALDYSTIDGGEITLSRIGGGPSITLGAPEAVSLQIVDGVATYVTFSETYQKNYADLTDAELAAEGITEFRYNITSADLAAGVYRLSYTANAWADADGNTPAAQATVDVFVEGATAELINPGTSIDVVALSERGYIDVTFTAPTSGTINVLSITDAEAEFTLVGDGVGTITVDDAQAPVSLGGLTYRYWTTGSFADVNDVQIVALDGGWTVTDDTTGRTDDISGQEYIDVRVSNITGTFDPDSLTNAQITLTYDGVAITIAENRTAELISDSGSELVYRYTLTEALADGATVDKLALVVNAVDPITNPVAVNATLALVVVSDATASEVITKAGQLDDAQSYFDLQLTAAGGETLPTALPLLSEIKVKGANASALMMLDGDVLRVFFDAPTTTGDVTVTIAQDALDNNRALSLAFAAVGPQANIVDPSDSDAVPVLDLNNRGYVDLALERFATGTLSLGSVTDLAAEFMFVGGDIVFDDTQAPIWLNPEATSGDYIFRFWTIGEFTAGTTIELIAGSFATNTGTVSTGSGPVGFDSSTLNISYLDVAYEPNANNDLILDLDGADVAGNEITLAGSGLGTAALNGEFMVLGDGNLVRYFITGAFTSGTVDVNFVAGSFASGTTDAAGVVTENFINDAATQSFATLQLQGSLTDPVNGSVQDVVTINNRGFVDVAFTPPSYASGVDIDSVIDLAPEVVLSTLDGTSIAVDETQAAVHLRSEANGVEVFRIWFVGEFAGSVVANNVTVEFIGGSFDWIGTDGGTITAIGATNEVTANAIADGANVVVNFSLGDTQTLDIASVTASDFTFVKTDGTSITFDSISARGPPGEFSLVFAAADVTSGAIAAGDAGTLNFAAGAWDYNGTASEAPANVSLSIDTTETASYIDVKLEPLGGTIDLTTLDGDEFTFSGTGAGTAQINTAIEVMDLGDSVFRFFLAGAFTTGTVSVDFAANAWADTDGNLSIASSEKFRLIEALQDGAAPRDGEAQTSRVFFIDIAGSITLEVPGISEPLLEIRGEISFEFGDFVKADGSTVFRFSVNAGGTVDVYKLGNIGSAAARFILETSGVSATPQFWGVATVQTNFGFLEQFGVYLSGSATLQVNLTGEDKVETLKLEGIPGDQIGTATGTLGLNTGVSFFTPIAVSGTVSTAFENAGVTLGGDATIELVKKNDGKGTSQWRVTDGSKQYFVDIANGNATLSAEDREYTLTRNSAVFEILGSLKLVAPGDDLTDPILATLEGGFYLKISDERFEVFAIANASIGDTESASGALISGRAEGLFIIDFIDEGGNGVDDRGVAGSFTLELSADANAIGNLPENIFKLDASVRVIFNTTQVDQEFEVPTSFLPFLAADAPSTLTIYGAKPALGQDEPARNAKPGIYFVLRISGSITLFNAVTLNGFFEFSTSADETRITGFASANIDYIGAVQGTVDLRLLTVSGSEGIVGRLTLLRVAGTPGEIAGTSIPSLSMRATLVLEVNSFATGYILDDTVLNDEDVLRYDLGETLPDGVTQRYGPDPITDLPGNTGIKLGDVALQNGLTLIISGELIIFDVIILEGDFYLSIQANPEVELTASFNVRATLVGLASFDLQGGLILGEGGLAIYANIAVDFNLANAIRVAGQGTFALSTFTIDKSLFIPGTGAQTVLSPGFMFEIQGSADFLGFATASGRVFIEVSASRFTVEFDLSFGLGGLNVAAQGGLTLIYSGNTVQGFALLLNVTLDANIAGAIDIEAGGLLMINTTSNTVTLNGRAIAEKSFSLVLTGEVTFLKVLTFDAAFSIIVSGNEWRVDFSASMDFFGIATMSVSGWFDNNGYFNLSLRGQLVLGSSSFGLTGNFSIDVGYEPILEGDTVVGTRLFVSGGASVSLRAFGISWGTVSVNFSFFAEGAGRVPVTISADASVRINFGLFKITFRVSMSFNVGYIELPRPIFLAGNETGDLRLFGSGALYANVGTRGSSRDLGTFEGDGTGFNDESYQIYALGDGTTQGQKLRVVAGGREQIFDDVTSFVFDGGQGNDYLYVDPTVTIPVTFRGGEGIDTLDYQGSGLLTVNDTAASRTGSGAGDQISIGGNAAAGSVVNGSEGNDYIFSTSANAITINAFGGNDVVDHKGDGAAIINGGAGNDALLGGSAGDTINGDGGNDEIDARGGANTVNGGTGTDRIWSAMTYAGVQTFDGGTKADNDTVIFYGTGGADTLTVSESGSIFTVLGGNTTANITDVKIVQIHTLGGADKVTVNPFGASATDTLFIDDDREVETPDTTDVTNNPDGPTDTAADEVIIIGTNAADIFTFSDGVNAAGNATGAETLLSVTFQGISSGAVSITREDTRRADGDALTILAGEGADQINASALTGDLMALTLKGEGGNDTIVGSRFNDVIDGGAGSDTVTGGEGFDQFFETDGIATDNDRLIETFADEDFGLFENYLLVGNLLTDDGLAGYETAAIDDDDAIFATGDVWSTSGIGAGQTTVEALNGLYETITINGGSGDATFVVNDIDGKVRVGNTLLNVTAFDGAVTLDNGAGTSTEFYLINAPTGSNFTVTIADTGGTDRLLYAGGDLADLVTVTETQITSEILVDAVDPLNNVGAATLTVNYTGIEVIEVNTANGADVVAVRGNDVPVHINTGAGFDTINIGSNAGIERGVVYTGGTLNNIDALIDVDGFDRVVGTSIDRGFDTLNIDDSADSVGDTGVNTIGLQDRATPEGRMEISGFDLSVAGITYFAIEQVRLDLGNTATDVTLDSTGLQDATTINFNGGADAIDIYTINGPLTVSLGEGDDAAVISDQVGNADTVNGILYGLLSISGDGGTDTLYVNDSGDNIADANNTLSATQITGFGIMVGIDYFTFEALTLETSNGANGIHIIDTHSGTTLLRTGDENVPSTLAIASDVINITAIGGDTRIELGQGNDIVRVNYDADGRQTFLNGLDSGDPSNPFELILDGEGGSDFYEIGLAGSGTSTVIVADSGTASSGIDNIEIKGTNEDDLFLFRANAELNAGIVAAVALDLNGDPTGEIERVQYDRAIDGDVRVNGRDGDDTFVLDDTLAGVLVFGDAGNDIFQVGQLFNSPRDSENPFNGLSGIDYYRTVQVTLGFLSRGISVNATLNGGIGEDSFTVYSNQAQLFLFGNEDDDNFTVRSFVKVDPSDSNAPFTNINGGQGADFIEYNVNAPVVIDGGDGFDILTVIGGEFGDDYVITDGGVFGAGLYISYTGLEKIVVDALQGNDTFFIQGTSEGVALDIVGGTGSDTFNVGGSDLDGVTTGGAITVVSNSLNGHSGLIQTTVSSDDPYFNEIFAQDVVASVDDNDEPQLIFFNDLDALRVFESPLMDQSLVLNTYRIALTRAPDEDVTVSITPTVDTEGNRAAGAAGVAINGSATGAILTFTADNWYIPQEVTVIAIDDTLAEGKRVVLLRHNVTEGTDQADEDPYDAIVTANVAVNVIDNDVAEVLLFPVDDSSVVDVANDNVVGESLVAAGDAFNVVLSRAPTGPVTINLDFDGNVSLSDTTLSFDSGNWNEAQTVTVAANDDNAPEGVHFARITPSIADDSRDAFLGITNDDVALGIAANINRDIAQERTADVLYTSVDVEILRGTTAYDDTFIEYWSVTVNGREYRFGVPTATEAVPPITIDLGIFGIFTIVNGIEAQTITASDIATLLADAINADTQQSVTALAVGDVLRLTDSDGFTLRTSLETIRADHGFLVTPAAGDLQVQIEGAAFEVDASDNTGAPLTVTGDRAPEVITYLLEDGGDGVNVGETWRISTEEGDVIYTAKLDDTLQEVVLGLIEGFDSTDISASPLYALAWLDLGTEGDVDIEAGFTWRILLNGREVSYTANAGDILDGYAGPNGVGAAFAAEINKIEGVRAFADTATGRILVAFDFNAGGFSFFGLSEIADPDLETTTVILDQDSELPPVILYTGIMLYRTPGTSSVPAAAVEIARFDSSTSDDVLRGATIFGNNTVFSTTHWQRALIAVPEITGIIEEGEVYAIRVGAEITVGNGLEFTDYDYTVGANGENLTPNVFDFIVYDDDAPTVEIVESGGSTDVAERADGDVQITDTFDIFLTGAPATGTTVTVEVTPLETRTYNSQLAFDADANFGENERVQVQIAAPLASLTVGGTATAGEIWSITVFNSDALRSSSQTVTHVVQVGESIATIINSLRSKLDELADYAALTSEDDANTIDISYSGTAKGFFIEASISPDTRGAFDIRTVQDFSFRDVLEIEMTGIPTAGEIWSLTYNGTLYTHTVMAGDSLSNIAASFAERMIAAEDLKTATGARDYDIIVDGRTISITAIDPATAVATASGSINTRSSGEIGLRQYVVFDETNWMTPQTITVLAIDDEILDGGDALVFGEFNKRVNSIRGPVTFFGGQSNTDTSLQTPILLPGEINLPLPAGTIDNITNEGDGVIRITDFETSHTNRDYGARPGFEPRINEVAAIYDIATINGEDLSGRIDITSVSQDILSFVDENGLDVSLNVNGTDAVLNGDALFFGTPGQADLAALDWLRAYLQLDGKLVSGMSISVTLTKTPGGSDSQTFTVTPSDEDLYFGPILRDLAEQIRLGGLFDAVATVNLLGETRLSIAELSDAGNGFDISVSITGAPDLTTTISGVPVQNQYTNASWTLAALQILNTSVGETWDLSLNGGAAKSVTVADGDIAEVTNGLAALLANALKPVVSGSSITVEGILPEDFSAVVGATYSYAPVNLNLRVNEETQIDTLIIYNNESPAVEEAVLTDTRLTGLGMAGDTPIGGEVFAGGLTYFDIEVLDLRLGKNTDRLTIETTHSGTTLIDTAGGDDEITVKTTNGHLFLTTGEGDDRIDIGSDQSLVDQITGLITIDMGGDAGDTLNVNDAGDTNDNIINVSEDRITGMDMPLVSEIQLISVRAVGGTFTLTDGVNVSAAISVLDGTQTAAESAKAAIDALLGTDATVTVTREGSTTVFRVEFAGKDVGLDITDLIVGDTTGLLGDAQTSVEVLVSELRKGATSIDLNNVYKVDINATGGTFVLIFDLADGTTVQTDPIAWNATTTELAAALEPVLNPNNAFPFLPYTDNFAVIRQGDTIFVTLQGQLREATARVDTRGLTGEVRNITYAIDSVTAGEGFAVITTDLATASLKSGTADTVFVVFALATDTAATIAAKLAAQINAAQGPMISATADAEGNLTITSRSGERISVAASTNLVNVSSSDLAVINSAQDGIAYQGVSILNIYAGAGDDVLNVTGTSANTLIELGDGNERIFVGSTAAYGLGDAPLFLEGHLNDINGVLDIVAGAGRHVLMISDEAAIAGDGTADAPVVITDDRAAALDAIDLREGDREIAADNEIYIVGLAPAAITFGADGGDFFDGITIWTGFGDDTILIDGTSKRDDAGDFVTWTTLNTGLGDDTVTVDLDSNDGLLILNAQGPYEDLFKFGDFDTVDASTTSIDLIIFGGQDRDIITGGTADDIIFGDRGFVAFISEIGGERIISAVGSGVADMNVGYGQTYHPTAALSTGQLIRISTIVYANGDVDELYGLSGEDIILGGEAGDTITDTTDSGILIGDYAFIDFHNVTLDDALKGLVNRIETRAYGLGGADTITGTPSNDIVIGGEQGDIIVTRGGDDIVIGDAGYIDYITIDNDPTDLDEIGAVRSGYDGDDVIDAGAGADMIIGGNSTTQDTIQAGDGDNVVIGDLGVITGKDTGPGQDGGLPLTLDVVRSIAQGFGGTDIITHGTGEDVIIGGTGADEVIATSGEAGRDIIFGDGGIVSFRDAQSNGSNVTDLIMSYQPRVGDADIIAAGDGGDIVIGGAGADEITVGDGDSIVAGDAVIVTGADSGLIDPDQALITLTSIATIAPTIGAGDLINIGDGFGVVIGGLGTDEITKGDGDAIIIGDNGRILTNTEASRSDPHILLVETTTPELGAFDIITTGAGDDIIIGGAGGDIINASHGDNIVMGGGALITGRDVYPTDGQLIQITLEQITPVAPELGDDDDTITTGLGRDIVMGGAGADTIVTNDGAGTDGDDVVVGDHALMRFAISKGVEIPVEISSTDPLNGDGDEITTGTGRDIIIGGTGGDIINAGAGNDLVFGDYATISGLIRVEDLPLGPGRVFDYSSIFVTNADLGGDDTITAGSGDDVVLGQTGNDTIFGGAGDDDIIGGHNVAQDAAGNLANDGDDRIDAGAGDDVVLGDSGTIYRTFSLDDPRMRALEDGLIYGVTPGVNDGEALITDSIMRNPDGTAQRVIVIYNHSETADPLGYGDDYIAGGADDDMIFGQMGNDTIQGDGTTDFADERILSESRDLLTNLQTLVPSADDWAGVGTDGDDYIEGNGGNDLIFGNLGQDDIVGGSSSLFEGLSGDVSNRPDGDDVIFGGSGTAIARNDAGDESDEGHARDADTIAGDNANIYRLVGTNDTDSGAYLTFNYDTYSGTLRIIPRAVELLDYTEGGIDIDAFASLKDRGGADEIRGEAGDDTIYGQRGNDVLYGDGQSDDLIGGTGHDWISGGTGSDGVIGDDGRIMTSRNSTEFGEPLNGVAALDAVDVLLTTDEFDAVRAVLYFDNLLVKRVNLTPFSTNPNDPSDRDWNASEANDIIFGGLGDDYLHGGVGDDAISGAEALPYSETPRAMNGQIISYDTPINTGDAVGYNGAAQEGTPLMSFFDPSNPRGELRVGDDPFFLNFDPTEGPVSGVSENGLTSDGDDKIFGGIGNDAIVGGTGRDQMYGGYGDDFISADDDTTGNNNRSDDDISYEDFAFGGAGEDILIANNVGDRLIDWAGEFNSYYTPFQSVGEPTVINDYSLGLVQYIYALGTNDGIDPTRADDTAFEGVLDGLPAIYELGEPFGELGIVVSSDTSEYSEQFGQNRYPGRGGAIDGAETPRIAPIPDGDRLLASPTGNFG</sequence>
<protein>
    <submittedName>
        <fullName evidence="2">Ca2+-binding protein, RTX toxin-related</fullName>
    </submittedName>
</protein>
<dbReference type="EMBL" id="FOZM01000006">
    <property type="protein sequence ID" value="SFS22528.1"/>
    <property type="molecule type" value="Genomic_DNA"/>
</dbReference>